<feature type="non-terminal residue" evidence="1">
    <location>
        <position position="1"/>
    </location>
</feature>
<feature type="non-terminal residue" evidence="1">
    <location>
        <position position="106"/>
    </location>
</feature>
<dbReference type="AlphaFoldDB" id="A0A6A4HTI9"/>
<reference evidence="1" key="1">
    <citation type="journal article" date="2019" name="Environ. Microbiol.">
        <title>Fungal ecological strategies reflected in gene transcription - a case study of two litter decomposers.</title>
        <authorList>
            <person name="Barbi F."/>
            <person name="Kohler A."/>
            <person name="Barry K."/>
            <person name="Baskaran P."/>
            <person name="Daum C."/>
            <person name="Fauchery L."/>
            <person name="Ihrmark K."/>
            <person name="Kuo A."/>
            <person name="LaButti K."/>
            <person name="Lipzen A."/>
            <person name="Morin E."/>
            <person name="Grigoriev I.V."/>
            <person name="Henrissat B."/>
            <person name="Lindahl B."/>
            <person name="Martin F."/>
        </authorList>
    </citation>
    <scope>NUCLEOTIDE SEQUENCE</scope>
    <source>
        <strain evidence="1">JB14</strain>
    </source>
</reference>
<gene>
    <name evidence="1" type="ORF">BT96DRAFT_782031</name>
</gene>
<protein>
    <recommendedName>
        <fullName evidence="3">Reverse transcriptase zinc-binding domain-containing protein</fullName>
    </recommendedName>
</protein>
<dbReference type="EMBL" id="ML769443">
    <property type="protein sequence ID" value="KAE9401739.1"/>
    <property type="molecule type" value="Genomic_DNA"/>
</dbReference>
<dbReference type="OrthoDB" id="3267074at2759"/>
<proteinExistence type="predicted"/>
<sequence length="106" mass="12423">LRRQQSSILIQLRTGHVALAKHLNRIKKNDNPNCPHCRLRGRNELETVRHFILDCPSYSRERFRMQRELGRDASSLKILLGDEKGVKTLLRYIGQTRRLEKSFGDV</sequence>
<evidence type="ECO:0000313" key="1">
    <source>
        <dbReference type="EMBL" id="KAE9401739.1"/>
    </source>
</evidence>
<keyword evidence="2" id="KW-1185">Reference proteome</keyword>
<organism evidence="1 2">
    <name type="scientific">Gymnopus androsaceus JB14</name>
    <dbReference type="NCBI Taxonomy" id="1447944"/>
    <lineage>
        <taxon>Eukaryota</taxon>
        <taxon>Fungi</taxon>
        <taxon>Dikarya</taxon>
        <taxon>Basidiomycota</taxon>
        <taxon>Agaricomycotina</taxon>
        <taxon>Agaricomycetes</taxon>
        <taxon>Agaricomycetidae</taxon>
        <taxon>Agaricales</taxon>
        <taxon>Marasmiineae</taxon>
        <taxon>Omphalotaceae</taxon>
        <taxon>Gymnopus</taxon>
    </lineage>
</organism>
<evidence type="ECO:0000313" key="2">
    <source>
        <dbReference type="Proteomes" id="UP000799118"/>
    </source>
</evidence>
<accession>A0A6A4HTI9</accession>
<evidence type="ECO:0008006" key="3">
    <source>
        <dbReference type="Google" id="ProtNLM"/>
    </source>
</evidence>
<name>A0A6A4HTI9_9AGAR</name>
<dbReference type="Proteomes" id="UP000799118">
    <property type="component" value="Unassembled WGS sequence"/>
</dbReference>